<dbReference type="InParanoid" id="A0A0D2AC83"/>
<keyword evidence="1" id="KW-0812">Transmembrane</keyword>
<feature type="transmembrane region" description="Helical" evidence="1">
    <location>
        <begin position="205"/>
        <end position="228"/>
    </location>
</feature>
<keyword evidence="1" id="KW-0472">Membrane</keyword>
<feature type="transmembrane region" description="Helical" evidence="1">
    <location>
        <begin position="163"/>
        <end position="185"/>
    </location>
</feature>
<dbReference type="VEuPathDB" id="FungiDB:PV09_04930"/>
<dbReference type="EMBL" id="KN847542">
    <property type="protein sequence ID" value="KIW04120.1"/>
    <property type="molecule type" value="Genomic_DNA"/>
</dbReference>
<dbReference type="PANTHER" id="PTHR12242">
    <property type="entry name" value="OS02G0130600 PROTEIN-RELATED"/>
    <property type="match status" value="1"/>
</dbReference>
<keyword evidence="3" id="KW-1185">Reference proteome</keyword>
<dbReference type="GO" id="GO:0016020">
    <property type="term" value="C:membrane"/>
    <property type="evidence" value="ECO:0007669"/>
    <property type="project" value="TreeGrafter"/>
</dbReference>
<dbReference type="PANTHER" id="PTHR12242:SF1">
    <property type="entry name" value="MYND-TYPE DOMAIN-CONTAINING PROTEIN"/>
    <property type="match status" value="1"/>
</dbReference>
<reference evidence="2 3" key="1">
    <citation type="submission" date="2015-01" db="EMBL/GenBank/DDBJ databases">
        <title>The Genome Sequence of Ochroconis gallopava CBS43764.</title>
        <authorList>
            <consortium name="The Broad Institute Genomics Platform"/>
            <person name="Cuomo C."/>
            <person name="de Hoog S."/>
            <person name="Gorbushina A."/>
            <person name="Stielow B."/>
            <person name="Teixiera M."/>
            <person name="Abouelleil A."/>
            <person name="Chapman S.B."/>
            <person name="Priest M."/>
            <person name="Young S.K."/>
            <person name="Wortman J."/>
            <person name="Nusbaum C."/>
            <person name="Birren B."/>
        </authorList>
    </citation>
    <scope>NUCLEOTIDE SEQUENCE [LARGE SCALE GENOMIC DNA]</scope>
    <source>
        <strain evidence="2 3">CBS 43764</strain>
    </source>
</reference>
<evidence type="ECO:0008006" key="4">
    <source>
        <dbReference type="Google" id="ProtNLM"/>
    </source>
</evidence>
<evidence type="ECO:0000313" key="3">
    <source>
        <dbReference type="Proteomes" id="UP000053259"/>
    </source>
</evidence>
<dbReference type="OrthoDB" id="419711at2759"/>
<keyword evidence="1" id="KW-1133">Transmembrane helix</keyword>
<feature type="transmembrane region" description="Helical" evidence="1">
    <location>
        <begin position="106"/>
        <end position="126"/>
    </location>
</feature>
<evidence type="ECO:0000256" key="1">
    <source>
        <dbReference type="SAM" id="Phobius"/>
    </source>
</evidence>
<dbReference type="STRING" id="253628.A0A0D2AC83"/>
<protein>
    <recommendedName>
        <fullName evidence="4">FAR-17a/AIG1-like protein</fullName>
    </recommendedName>
</protein>
<sequence length="266" mass="30052">MGIWDAGSGGPFDAVRFSTSWIVPPVVLFALRALISLFIFTSIFTILGIDDKVDQEHYFSYFTSLTFWGLGFYFLFAAIHTASYWLTGKPFLARWPRALQIAHSMYYTTITTFPFVVTIIFWALLFSSFPNVFSVFSNVSQHVLNTVFCLFEIFVPRTLPTPWIHLVTLVLILLLYLGLAFVTWGTEHFYVYDFLDDRLHSRGVIAGYIFGILALTIVIFVVVHFVLLGRVKLTENKWGKTGKLATKGRTAGAGDAELAEPMAEKA</sequence>
<accession>A0A0D2AC83</accession>
<organism evidence="2 3">
    <name type="scientific">Verruconis gallopava</name>
    <dbReference type="NCBI Taxonomy" id="253628"/>
    <lineage>
        <taxon>Eukaryota</taxon>
        <taxon>Fungi</taxon>
        <taxon>Dikarya</taxon>
        <taxon>Ascomycota</taxon>
        <taxon>Pezizomycotina</taxon>
        <taxon>Dothideomycetes</taxon>
        <taxon>Pleosporomycetidae</taxon>
        <taxon>Venturiales</taxon>
        <taxon>Sympoventuriaceae</taxon>
        <taxon>Verruconis</taxon>
    </lineage>
</organism>
<evidence type="ECO:0000313" key="2">
    <source>
        <dbReference type="EMBL" id="KIW04120.1"/>
    </source>
</evidence>
<dbReference type="Proteomes" id="UP000053259">
    <property type="component" value="Unassembled WGS sequence"/>
</dbReference>
<dbReference type="HOGENOM" id="CLU_062880_0_0_1"/>
<feature type="transmembrane region" description="Helical" evidence="1">
    <location>
        <begin position="61"/>
        <end position="86"/>
    </location>
</feature>
<dbReference type="RefSeq" id="XP_016213989.1">
    <property type="nucleotide sequence ID" value="XM_016358371.1"/>
</dbReference>
<name>A0A0D2AC83_9PEZI</name>
<gene>
    <name evidence="2" type="ORF">PV09_04930</name>
</gene>
<dbReference type="AlphaFoldDB" id="A0A0D2AC83"/>
<proteinExistence type="predicted"/>
<dbReference type="GeneID" id="27312903"/>
<feature type="transmembrane region" description="Helical" evidence="1">
    <location>
        <begin position="26"/>
        <end position="49"/>
    </location>
</feature>